<gene>
    <name evidence="1" type="ORF">C8J24_1308</name>
</gene>
<evidence type="ECO:0000313" key="2">
    <source>
        <dbReference type="Proteomes" id="UP000240996"/>
    </source>
</evidence>
<dbReference type="Pfam" id="PF20099">
    <property type="entry name" value="DUF6489"/>
    <property type="match status" value="1"/>
</dbReference>
<accession>A0A2T4YVT6</accession>
<dbReference type="RefSeq" id="WP_031440901.1">
    <property type="nucleotide sequence ID" value="NZ_CP098762.1"/>
</dbReference>
<reference evidence="1 2" key="1">
    <citation type="submission" date="2018-04" db="EMBL/GenBank/DDBJ databases">
        <title>Genomic Encyclopedia of Type Strains, Phase III (KMG-III): the genomes of soil and plant-associated and newly described type strains.</title>
        <authorList>
            <person name="Whitman W."/>
        </authorList>
    </citation>
    <scope>NUCLEOTIDE SEQUENCE [LARGE SCALE GENOMIC DNA]</scope>
    <source>
        <strain evidence="1 2">NW12</strain>
    </source>
</reference>
<dbReference type="GeneID" id="93688028"/>
<dbReference type="EMBL" id="PZZN01000001">
    <property type="protein sequence ID" value="PTM47903.1"/>
    <property type="molecule type" value="Genomic_DNA"/>
</dbReference>
<dbReference type="AlphaFoldDB" id="A0A2T4YVT6"/>
<proteinExistence type="predicted"/>
<name>A0A2T4YVT6_9SPHN</name>
<dbReference type="Proteomes" id="UP000240996">
    <property type="component" value="Unassembled WGS sequence"/>
</dbReference>
<evidence type="ECO:0000313" key="1">
    <source>
        <dbReference type="EMBL" id="PTM47903.1"/>
    </source>
</evidence>
<organism evidence="1 2">
    <name type="scientific">Sphingomonas aerolata</name>
    <dbReference type="NCBI Taxonomy" id="185951"/>
    <lineage>
        <taxon>Bacteria</taxon>
        <taxon>Pseudomonadati</taxon>
        <taxon>Pseudomonadota</taxon>
        <taxon>Alphaproteobacteria</taxon>
        <taxon>Sphingomonadales</taxon>
        <taxon>Sphingomonadaceae</taxon>
        <taxon>Sphingomonas</taxon>
    </lineage>
</organism>
<sequence length="84" mass="9309">MKMNIEIECTPEEARRAVGLPDLTPIHDRYVAMMIEAMPGLGDGAMQPEMIETMMRGWQPMGEAGMAFWKRMFDGATQTGKTGG</sequence>
<dbReference type="InterPro" id="IPR045502">
    <property type="entry name" value="DUF6489"/>
</dbReference>
<keyword evidence="2" id="KW-1185">Reference proteome</keyword>
<protein>
    <submittedName>
        <fullName evidence="1">Uncharacterized protein</fullName>
    </submittedName>
</protein>
<comment type="caution">
    <text evidence="1">The sequence shown here is derived from an EMBL/GenBank/DDBJ whole genome shotgun (WGS) entry which is preliminary data.</text>
</comment>